<dbReference type="CTD" id="4539"/>
<dbReference type="InterPro" id="IPR039428">
    <property type="entry name" value="NUOK/Mnh_C1-like"/>
</dbReference>
<keyword evidence="5" id="KW-1278">Translocase</keyword>
<evidence type="ECO:0000256" key="2">
    <source>
        <dbReference type="ARBA" id="ARBA00010519"/>
    </source>
</evidence>
<feature type="transmembrane region" description="Helical" evidence="11">
    <location>
        <begin position="53"/>
        <end position="77"/>
    </location>
</feature>
<evidence type="ECO:0000256" key="5">
    <source>
        <dbReference type="ARBA" id="ARBA00022967"/>
    </source>
</evidence>
<dbReference type="GO" id="GO:0016020">
    <property type="term" value="C:membrane"/>
    <property type="evidence" value="ECO:0007669"/>
    <property type="project" value="UniProtKB-SubCell"/>
</dbReference>
<keyword evidence="12" id="KW-0496">Mitochondrion</keyword>
<keyword evidence="6 11" id="KW-1133">Transmembrane helix</keyword>
<dbReference type="GO" id="GO:0008137">
    <property type="term" value="F:NADH dehydrogenase (ubiquinone) activity"/>
    <property type="evidence" value="ECO:0007669"/>
    <property type="project" value="UniProtKB-EC"/>
</dbReference>
<comment type="subcellular location">
    <subcellularLocation>
        <location evidence="1">Membrane</location>
        <topology evidence="1">Multi-pass membrane protein</topology>
    </subcellularLocation>
</comment>
<keyword evidence="4 11" id="KW-0812">Transmembrane</keyword>
<evidence type="ECO:0000256" key="10">
    <source>
        <dbReference type="ARBA" id="ARBA00049551"/>
    </source>
</evidence>
<dbReference type="Pfam" id="PF00420">
    <property type="entry name" value="Oxidored_q2"/>
    <property type="match status" value="1"/>
</dbReference>
<evidence type="ECO:0000256" key="4">
    <source>
        <dbReference type="ARBA" id="ARBA00022692"/>
    </source>
</evidence>
<dbReference type="GeneID" id="62618542"/>
<dbReference type="RefSeq" id="YP_009987501.1">
    <property type="nucleotide sequence ID" value="NC_052689.1"/>
</dbReference>
<evidence type="ECO:0000256" key="8">
    <source>
        <dbReference type="ARBA" id="ARBA00023136"/>
    </source>
</evidence>
<sequence>MTYIFFFTFIFSLLSIFFVRKHYLLTLINLELIFLIMFFFLFFYLNFFNFEGYFSLIFLILGVCEASLGLSLLVYLVRKFNFDYLDSFNLC</sequence>
<protein>
    <recommendedName>
        <fullName evidence="3">NADH-ubiquinone oxidoreductase chain 4L</fullName>
    </recommendedName>
    <alternativeName>
        <fullName evidence="9">NADH dehydrogenase subunit 4L</fullName>
    </alternativeName>
</protein>
<proteinExistence type="inferred from homology"/>
<dbReference type="AlphaFoldDB" id="A0A7S4YZF8"/>
<dbReference type="EMBL" id="MH293453">
    <property type="protein sequence ID" value="QBZ37961.1"/>
    <property type="molecule type" value="Genomic_DNA"/>
</dbReference>
<geneLocation type="mitochondrion" evidence="12"/>
<reference evidence="12" key="2">
    <citation type="journal article" date="2020" name="Genomics">
        <title>Contribution to the mitogenome diversity in Delphacinae: Phylogenetic and ecological implications.</title>
        <authorList>
            <person name="Huang Y.-X."/>
            <person name="Ren F.-J."/>
            <person name="Bartlett C.R."/>
            <person name="Wei Y.-S."/>
            <person name="Qin D.-Z."/>
        </authorList>
    </citation>
    <scope>NUCLEOTIDE SEQUENCE</scope>
</reference>
<gene>
    <name evidence="12" type="primary">ND4L</name>
</gene>
<name>A0A7S4YZF8_9HEMI</name>
<comment type="similarity">
    <text evidence="2">Belongs to the complex I subunit 4L family.</text>
</comment>
<evidence type="ECO:0000256" key="9">
    <source>
        <dbReference type="ARBA" id="ARBA00031586"/>
    </source>
</evidence>
<feature type="transmembrane region" description="Helical" evidence="11">
    <location>
        <begin position="6"/>
        <end position="23"/>
    </location>
</feature>
<comment type="catalytic activity">
    <reaction evidence="10">
        <text>a ubiquinone + NADH + 5 H(+)(in) = a ubiquinol + NAD(+) + 4 H(+)(out)</text>
        <dbReference type="Rhea" id="RHEA:29091"/>
        <dbReference type="Rhea" id="RHEA-COMP:9565"/>
        <dbReference type="Rhea" id="RHEA-COMP:9566"/>
        <dbReference type="ChEBI" id="CHEBI:15378"/>
        <dbReference type="ChEBI" id="CHEBI:16389"/>
        <dbReference type="ChEBI" id="CHEBI:17976"/>
        <dbReference type="ChEBI" id="CHEBI:57540"/>
        <dbReference type="ChEBI" id="CHEBI:57945"/>
        <dbReference type="EC" id="7.1.1.2"/>
    </reaction>
</comment>
<reference evidence="12" key="1">
    <citation type="submission" date="2018-05" db="EMBL/GenBank/DDBJ databases">
        <authorList>
            <person name="Huang Y."/>
            <person name="Qin D."/>
        </authorList>
    </citation>
    <scope>NUCLEOTIDE SEQUENCE</scope>
</reference>
<evidence type="ECO:0000256" key="3">
    <source>
        <dbReference type="ARBA" id="ARBA00016612"/>
    </source>
</evidence>
<evidence type="ECO:0000256" key="7">
    <source>
        <dbReference type="ARBA" id="ARBA00023027"/>
    </source>
</evidence>
<organism evidence="12">
    <name type="scientific">Bambusiphaga furca</name>
    <dbReference type="NCBI Taxonomy" id="2566015"/>
    <lineage>
        <taxon>Eukaryota</taxon>
        <taxon>Metazoa</taxon>
        <taxon>Ecdysozoa</taxon>
        <taxon>Arthropoda</taxon>
        <taxon>Hexapoda</taxon>
        <taxon>Insecta</taxon>
        <taxon>Pterygota</taxon>
        <taxon>Neoptera</taxon>
        <taxon>Paraneoptera</taxon>
        <taxon>Hemiptera</taxon>
        <taxon>Auchenorrhyncha</taxon>
        <taxon>Fulgoroidea</taxon>
        <taxon>Delphacidae</taxon>
        <taxon>Delphacinae</taxon>
        <taxon>Bambusiphaga</taxon>
    </lineage>
</organism>
<feature type="transmembrane region" description="Helical" evidence="11">
    <location>
        <begin position="30"/>
        <end position="47"/>
    </location>
</feature>
<keyword evidence="8 11" id="KW-0472">Membrane</keyword>
<evidence type="ECO:0000313" key="12">
    <source>
        <dbReference type="EMBL" id="QBZ37961.1"/>
    </source>
</evidence>
<keyword evidence="7" id="KW-0520">NAD</keyword>
<evidence type="ECO:0000256" key="6">
    <source>
        <dbReference type="ARBA" id="ARBA00022989"/>
    </source>
</evidence>
<accession>A0A7S4YZF8</accession>
<evidence type="ECO:0000256" key="11">
    <source>
        <dbReference type="SAM" id="Phobius"/>
    </source>
</evidence>
<evidence type="ECO:0000256" key="1">
    <source>
        <dbReference type="ARBA" id="ARBA00004141"/>
    </source>
</evidence>
<dbReference type="Gene3D" id="1.10.287.3510">
    <property type="match status" value="1"/>
</dbReference>